<evidence type="ECO:0000256" key="6">
    <source>
        <dbReference type="ARBA" id="ARBA00022989"/>
    </source>
</evidence>
<keyword evidence="6 9" id="KW-1133">Transmembrane helix</keyword>
<evidence type="ECO:0000256" key="5">
    <source>
        <dbReference type="ARBA" id="ARBA00022692"/>
    </source>
</evidence>
<dbReference type="OrthoDB" id="4016357at2"/>
<name>A0A1C6UB46_9ACTN</name>
<dbReference type="AlphaFoldDB" id="A0A1C6UB46"/>
<feature type="transmembrane region" description="Helical" evidence="9">
    <location>
        <begin position="37"/>
        <end position="54"/>
    </location>
</feature>
<dbReference type="EMBL" id="FMIB01000002">
    <property type="protein sequence ID" value="SCL51123.1"/>
    <property type="molecule type" value="Genomic_DNA"/>
</dbReference>
<gene>
    <name evidence="10" type="ORF">GA0070603_1134</name>
</gene>
<feature type="transmembrane region" description="Helical" evidence="9">
    <location>
        <begin position="306"/>
        <end position="327"/>
    </location>
</feature>
<feature type="transmembrane region" description="Helical" evidence="9">
    <location>
        <begin position="154"/>
        <end position="173"/>
    </location>
</feature>
<keyword evidence="4" id="KW-1003">Cell membrane</keyword>
<dbReference type="STRING" id="47854.GA0070603_1134"/>
<dbReference type="InterPro" id="IPR002549">
    <property type="entry name" value="AI-2E-like"/>
</dbReference>
<evidence type="ECO:0000256" key="3">
    <source>
        <dbReference type="ARBA" id="ARBA00022448"/>
    </source>
</evidence>
<keyword evidence="3" id="KW-0813">Transport</keyword>
<comment type="subcellular location">
    <subcellularLocation>
        <location evidence="1">Cell membrane</location>
        <topology evidence="1">Multi-pass membrane protein</topology>
    </subcellularLocation>
</comment>
<feature type="transmembrane region" description="Helical" evidence="9">
    <location>
        <begin position="12"/>
        <end position="31"/>
    </location>
</feature>
<dbReference type="GO" id="GO:0055085">
    <property type="term" value="P:transmembrane transport"/>
    <property type="evidence" value="ECO:0007669"/>
    <property type="project" value="TreeGrafter"/>
</dbReference>
<protein>
    <submittedName>
        <fullName evidence="10">Predicted PurR-regulated permease PerM</fullName>
    </submittedName>
</protein>
<dbReference type="GO" id="GO:0005886">
    <property type="term" value="C:plasma membrane"/>
    <property type="evidence" value="ECO:0007669"/>
    <property type="project" value="UniProtKB-SubCell"/>
</dbReference>
<organism evidence="10 11">
    <name type="scientific">Micromonospora chersina</name>
    <dbReference type="NCBI Taxonomy" id="47854"/>
    <lineage>
        <taxon>Bacteria</taxon>
        <taxon>Bacillati</taxon>
        <taxon>Actinomycetota</taxon>
        <taxon>Actinomycetes</taxon>
        <taxon>Micromonosporales</taxon>
        <taxon>Micromonosporaceae</taxon>
        <taxon>Micromonospora</taxon>
    </lineage>
</organism>
<evidence type="ECO:0000256" key="8">
    <source>
        <dbReference type="SAM" id="MobiDB-lite"/>
    </source>
</evidence>
<accession>A0A1C6UB46</accession>
<dbReference type="Proteomes" id="UP000198605">
    <property type="component" value="Unassembled WGS sequence"/>
</dbReference>
<feature type="transmembrane region" description="Helical" evidence="9">
    <location>
        <begin position="235"/>
        <end position="259"/>
    </location>
</feature>
<evidence type="ECO:0000256" key="7">
    <source>
        <dbReference type="ARBA" id="ARBA00023136"/>
    </source>
</evidence>
<reference evidence="11" key="1">
    <citation type="submission" date="2016-06" db="EMBL/GenBank/DDBJ databases">
        <authorList>
            <person name="Varghese N."/>
            <person name="Submissions Spin"/>
        </authorList>
    </citation>
    <scope>NUCLEOTIDE SEQUENCE [LARGE SCALE GENOMIC DNA]</scope>
    <source>
        <strain evidence="11">DSM 44151</strain>
    </source>
</reference>
<evidence type="ECO:0000256" key="1">
    <source>
        <dbReference type="ARBA" id="ARBA00004651"/>
    </source>
</evidence>
<keyword evidence="5 9" id="KW-0812">Transmembrane</keyword>
<dbReference type="RefSeq" id="WP_091308147.1">
    <property type="nucleotide sequence ID" value="NZ_FMIB01000002.1"/>
</dbReference>
<keyword evidence="7 9" id="KW-0472">Membrane</keyword>
<comment type="similarity">
    <text evidence="2">Belongs to the autoinducer-2 exporter (AI-2E) (TC 2.A.86) family.</text>
</comment>
<dbReference type="PANTHER" id="PTHR21716:SF53">
    <property type="entry name" value="PERMEASE PERM-RELATED"/>
    <property type="match status" value="1"/>
</dbReference>
<sequence>MSTADDRLTARRALIVIGLVLTTLVVLALVWQTRLVLSWLVAAAFLAVALNPVVNRVQQRLVRRRAVAALLVFVAALVAVAALGVVLVVPLLNELARFAQQAPDLLREARAGRGPVGELLERFHVRRYAEAHADEFRRFGGQVGRSTLGLARGTAQAVAGVLTVAVLTYLIVVQGPQITARTLDLAGGGDRAERLRRIGQASAHTITGYVSGNLVISLICGLLTFLVLLLTGVPYAAVVALLVAVADLIPMVGATLGAIVAGGAGFLHSPTAGVIVLVFFVLYQQFENHVLQPAIMSHAVQLNPLTVLVSVLAAAQLGGLVGALLAIPAAGIAKILLQEFIPAARAGADRRRGSDGSNSGAPSTSDPG</sequence>
<evidence type="ECO:0000256" key="2">
    <source>
        <dbReference type="ARBA" id="ARBA00009773"/>
    </source>
</evidence>
<keyword evidence="11" id="KW-1185">Reference proteome</keyword>
<evidence type="ECO:0000313" key="11">
    <source>
        <dbReference type="Proteomes" id="UP000198605"/>
    </source>
</evidence>
<feature type="transmembrane region" description="Helical" evidence="9">
    <location>
        <begin position="206"/>
        <end position="229"/>
    </location>
</feature>
<evidence type="ECO:0000313" key="10">
    <source>
        <dbReference type="EMBL" id="SCL51123.1"/>
    </source>
</evidence>
<evidence type="ECO:0000256" key="4">
    <source>
        <dbReference type="ARBA" id="ARBA00022475"/>
    </source>
</evidence>
<dbReference type="PANTHER" id="PTHR21716">
    <property type="entry name" value="TRANSMEMBRANE PROTEIN"/>
    <property type="match status" value="1"/>
</dbReference>
<evidence type="ECO:0000256" key="9">
    <source>
        <dbReference type="SAM" id="Phobius"/>
    </source>
</evidence>
<dbReference type="GeneID" id="43277800"/>
<feature type="region of interest" description="Disordered" evidence="8">
    <location>
        <begin position="348"/>
        <end position="368"/>
    </location>
</feature>
<dbReference type="Pfam" id="PF01594">
    <property type="entry name" value="AI-2E_transport"/>
    <property type="match status" value="1"/>
</dbReference>
<feature type="transmembrane region" description="Helical" evidence="9">
    <location>
        <begin position="266"/>
        <end position="286"/>
    </location>
</feature>
<proteinExistence type="inferred from homology"/>
<feature type="transmembrane region" description="Helical" evidence="9">
    <location>
        <begin position="66"/>
        <end position="89"/>
    </location>
</feature>